<dbReference type="EMBL" id="CP120630">
    <property type="protein sequence ID" value="WEW60958.1"/>
    <property type="molecule type" value="Genomic_DNA"/>
</dbReference>
<dbReference type="Proteomes" id="UP001219355">
    <property type="component" value="Chromosome 4"/>
</dbReference>
<accession>A0AAF0IKU5</accession>
<dbReference type="AlphaFoldDB" id="A0AAF0IKU5"/>
<reference evidence="3" key="1">
    <citation type="submission" date="2023-03" db="EMBL/GenBank/DDBJ databases">
        <title>Emydomyces testavorans Genome Sequence.</title>
        <authorList>
            <person name="Hoyer L."/>
        </authorList>
    </citation>
    <scope>NUCLEOTIDE SEQUENCE</scope>
    <source>
        <strain evidence="3">16-2883</strain>
    </source>
</reference>
<feature type="compositionally biased region" description="Basic and acidic residues" evidence="2">
    <location>
        <begin position="159"/>
        <end position="179"/>
    </location>
</feature>
<feature type="region of interest" description="Disordered" evidence="2">
    <location>
        <begin position="387"/>
        <end position="419"/>
    </location>
</feature>
<feature type="compositionally biased region" description="Basic and acidic residues" evidence="2">
    <location>
        <begin position="227"/>
        <end position="241"/>
    </location>
</feature>
<evidence type="ECO:0000256" key="1">
    <source>
        <dbReference type="SAM" id="Coils"/>
    </source>
</evidence>
<feature type="region of interest" description="Disordered" evidence="2">
    <location>
        <begin position="200"/>
        <end position="300"/>
    </location>
</feature>
<feature type="compositionally biased region" description="Low complexity" evidence="2">
    <location>
        <begin position="281"/>
        <end position="293"/>
    </location>
</feature>
<feature type="compositionally biased region" description="Polar residues" evidence="2">
    <location>
        <begin position="114"/>
        <end position="123"/>
    </location>
</feature>
<evidence type="ECO:0000256" key="2">
    <source>
        <dbReference type="SAM" id="MobiDB-lite"/>
    </source>
</evidence>
<name>A0AAF0IKU5_9EURO</name>
<feature type="region of interest" description="Disordered" evidence="2">
    <location>
        <begin position="106"/>
        <end position="180"/>
    </location>
</feature>
<keyword evidence="1" id="KW-0175">Coiled coil</keyword>
<feature type="compositionally biased region" description="Polar residues" evidence="2">
    <location>
        <begin position="1"/>
        <end position="12"/>
    </location>
</feature>
<feature type="compositionally biased region" description="Basic and acidic residues" evidence="2">
    <location>
        <begin position="20"/>
        <end position="33"/>
    </location>
</feature>
<organism evidence="3 4">
    <name type="scientific">Emydomyces testavorans</name>
    <dbReference type="NCBI Taxonomy" id="2070801"/>
    <lineage>
        <taxon>Eukaryota</taxon>
        <taxon>Fungi</taxon>
        <taxon>Dikarya</taxon>
        <taxon>Ascomycota</taxon>
        <taxon>Pezizomycotina</taxon>
        <taxon>Eurotiomycetes</taxon>
        <taxon>Eurotiomycetidae</taxon>
        <taxon>Onygenales</taxon>
        <taxon>Nannizziopsiaceae</taxon>
        <taxon>Emydomyces</taxon>
    </lineage>
</organism>
<feature type="coiled-coil region" evidence="1">
    <location>
        <begin position="338"/>
        <end position="365"/>
    </location>
</feature>
<evidence type="ECO:0000313" key="3">
    <source>
        <dbReference type="EMBL" id="WEW60958.1"/>
    </source>
</evidence>
<evidence type="ECO:0000313" key="4">
    <source>
        <dbReference type="Proteomes" id="UP001219355"/>
    </source>
</evidence>
<feature type="region of interest" description="Disordered" evidence="2">
    <location>
        <begin position="1"/>
        <end position="84"/>
    </location>
</feature>
<gene>
    <name evidence="3" type="ORF">PRK78_006446</name>
</gene>
<protein>
    <submittedName>
        <fullName evidence="3">Uncharacterized protein</fullName>
    </submittedName>
</protein>
<proteinExistence type="predicted"/>
<sequence>MASNPYSHTYSPRRSVRLPDPPRSDQDVEEIQREFPPGSQYYRSRAVPGGETIYYEQRKVVARPSSTGPRPSRRRPDHYATGYRRKFTPSWEFPAVDSTMSEADYVSGYRSRSRPGSTESRSATPRPHRRHQEKIAWDTLGAQSVEYAPYSRSQDGYDVDPKYASRHDRRSRSEQRNGLKELASAGILVAAGKTAYDYYRSRPRGRSAHSHYPSDDRSPSRSRFNRARADSISDYSERGYDPSDDGYFSDAQSSFRQHSRRGRTRSLPESGYLDNDPDQRSGYSSDSSSSVGSSEDEARTRRKLLRRELVTAGLATVATIHAGHGLYASREKRKERLKKLKEGKISEEEARNERLKGNLKDAANLSLAALGIKKTVDEWKEAAKHHSEFTQYRQKCKHHAQKRAKKRAQHSSSSVDSMR</sequence>
<feature type="compositionally biased region" description="Basic residues" evidence="2">
    <location>
        <begin position="394"/>
        <end position="409"/>
    </location>
</feature>
<keyword evidence="4" id="KW-1185">Reference proteome</keyword>